<reference evidence="1" key="1">
    <citation type="submission" date="2020-07" db="EMBL/GenBank/DDBJ databases">
        <title>Vallitalea pronyensis genome.</title>
        <authorList>
            <person name="Postec A."/>
        </authorList>
    </citation>
    <scope>NUCLEOTIDE SEQUENCE</scope>
    <source>
        <strain evidence="1">FatNI3</strain>
    </source>
</reference>
<protein>
    <submittedName>
        <fullName evidence="1">Uncharacterized protein</fullName>
    </submittedName>
</protein>
<organism evidence="1 2">
    <name type="scientific">Vallitalea pronyensis</name>
    <dbReference type="NCBI Taxonomy" id="1348613"/>
    <lineage>
        <taxon>Bacteria</taxon>
        <taxon>Bacillati</taxon>
        <taxon>Bacillota</taxon>
        <taxon>Clostridia</taxon>
        <taxon>Lachnospirales</taxon>
        <taxon>Vallitaleaceae</taxon>
        <taxon>Vallitalea</taxon>
    </lineage>
</organism>
<dbReference type="Proteomes" id="UP000683246">
    <property type="component" value="Chromosome"/>
</dbReference>
<dbReference type="Pfam" id="PF24741">
    <property type="entry name" value="AlkZ-rel"/>
    <property type="match status" value="1"/>
</dbReference>
<gene>
    <name evidence="1" type="ORF">HZI73_16470</name>
</gene>
<dbReference type="EMBL" id="CP058649">
    <property type="protein sequence ID" value="QUI23788.1"/>
    <property type="molecule type" value="Genomic_DNA"/>
</dbReference>
<evidence type="ECO:0000313" key="2">
    <source>
        <dbReference type="Proteomes" id="UP000683246"/>
    </source>
</evidence>
<sequence>MNSDKYNQMIDLINAHGLLLLNSTKEFYNVMDSGGDWFTMIRLIEDRQVYVSKIYKGKTTYLSKELYYALRGCKNDHKMMTEHEKRVYDFLSSCTNVDMDLLKVALNMDRKVLRKTLDTMMKKLLITVLSGGKKITDSWSSYYFGTYEQWESSDQSSIYMDEITAREKVNGYLSKIMTDKQIENLLK</sequence>
<keyword evidence="2" id="KW-1185">Reference proteome</keyword>
<dbReference type="InterPro" id="IPR056298">
    <property type="entry name" value="AlkZ-rel"/>
</dbReference>
<dbReference type="RefSeq" id="WP_212694475.1">
    <property type="nucleotide sequence ID" value="NZ_CP058649.1"/>
</dbReference>
<proteinExistence type="predicted"/>
<dbReference type="KEGG" id="vpy:HZI73_16470"/>
<name>A0A8J8SHU7_9FIRM</name>
<accession>A0A8J8SHU7</accession>
<evidence type="ECO:0000313" key="1">
    <source>
        <dbReference type="EMBL" id="QUI23788.1"/>
    </source>
</evidence>
<dbReference type="AlphaFoldDB" id="A0A8J8SHU7"/>